<dbReference type="PROSITE" id="PS00028">
    <property type="entry name" value="ZINC_FINGER_C2H2_1"/>
    <property type="match status" value="1"/>
</dbReference>
<keyword evidence="1" id="KW-0862">Zinc</keyword>
<evidence type="ECO:0000313" key="3">
    <source>
        <dbReference type="EMBL" id="KAK3385946.1"/>
    </source>
</evidence>
<keyword evidence="4" id="KW-1185">Reference proteome</keyword>
<feature type="domain" description="C2H2-type" evidence="2">
    <location>
        <begin position="5"/>
        <end position="34"/>
    </location>
</feature>
<dbReference type="PROSITE" id="PS50157">
    <property type="entry name" value="ZINC_FINGER_C2H2_2"/>
    <property type="match status" value="1"/>
</dbReference>
<dbReference type="InterPro" id="IPR036236">
    <property type="entry name" value="Znf_C2H2_sf"/>
</dbReference>
<keyword evidence="1" id="KW-0863">Zinc-finger</keyword>
<protein>
    <recommendedName>
        <fullName evidence="2">C2H2-type domain-containing protein</fullName>
    </recommendedName>
</protein>
<name>A0AAE0NQR7_9PEZI</name>
<dbReference type="AlphaFoldDB" id="A0AAE0NQR7"/>
<dbReference type="InterPro" id="IPR013087">
    <property type="entry name" value="Znf_C2H2_type"/>
</dbReference>
<reference evidence="3" key="1">
    <citation type="journal article" date="2023" name="Mol. Phylogenet. Evol.">
        <title>Genome-scale phylogeny and comparative genomics of the fungal order Sordariales.</title>
        <authorList>
            <person name="Hensen N."/>
            <person name="Bonometti L."/>
            <person name="Westerberg I."/>
            <person name="Brannstrom I.O."/>
            <person name="Guillou S."/>
            <person name="Cros-Aarteil S."/>
            <person name="Calhoun S."/>
            <person name="Haridas S."/>
            <person name="Kuo A."/>
            <person name="Mondo S."/>
            <person name="Pangilinan J."/>
            <person name="Riley R."/>
            <person name="LaButti K."/>
            <person name="Andreopoulos B."/>
            <person name="Lipzen A."/>
            <person name="Chen C."/>
            <person name="Yan M."/>
            <person name="Daum C."/>
            <person name="Ng V."/>
            <person name="Clum A."/>
            <person name="Steindorff A."/>
            <person name="Ohm R.A."/>
            <person name="Martin F."/>
            <person name="Silar P."/>
            <person name="Natvig D.O."/>
            <person name="Lalanne C."/>
            <person name="Gautier V."/>
            <person name="Ament-Velasquez S.L."/>
            <person name="Kruys A."/>
            <person name="Hutchinson M.I."/>
            <person name="Powell A.J."/>
            <person name="Barry K."/>
            <person name="Miller A.N."/>
            <person name="Grigoriev I.V."/>
            <person name="Debuchy R."/>
            <person name="Gladieux P."/>
            <person name="Hiltunen Thoren M."/>
            <person name="Johannesson H."/>
        </authorList>
    </citation>
    <scope>NUCLEOTIDE SEQUENCE</scope>
    <source>
        <strain evidence="3">CBS 232.78</strain>
    </source>
</reference>
<evidence type="ECO:0000259" key="2">
    <source>
        <dbReference type="PROSITE" id="PS50157"/>
    </source>
</evidence>
<proteinExistence type="predicted"/>
<dbReference type="Gene3D" id="3.30.160.60">
    <property type="entry name" value="Classic Zinc Finger"/>
    <property type="match status" value="1"/>
</dbReference>
<dbReference type="Proteomes" id="UP001285441">
    <property type="component" value="Unassembled WGS sequence"/>
</dbReference>
<dbReference type="EMBL" id="JAULSW010000004">
    <property type="protein sequence ID" value="KAK3385946.1"/>
    <property type="molecule type" value="Genomic_DNA"/>
</dbReference>
<dbReference type="GO" id="GO:0008270">
    <property type="term" value="F:zinc ion binding"/>
    <property type="evidence" value="ECO:0007669"/>
    <property type="project" value="UniProtKB-KW"/>
</dbReference>
<accession>A0AAE0NQR7</accession>
<gene>
    <name evidence="3" type="ORF">B0H63DRAFT_473887</name>
</gene>
<comment type="caution">
    <text evidence="3">The sequence shown here is derived from an EMBL/GenBank/DDBJ whole genome shotgun (WGS) entry which is preliminary data.</text>
</comment>
<evidence type="ECO:0000313" key="4">
    <source>
        <dbReference type="Proteomes" id="UP001285441"/>
    </source>
</evidence>
<evidence type="ECO:0000256" key="1">
    <source>
        <dbReference type="PROSITE-ProRule" id="PRU00042"/>
    </source>
</evidence>
<organism evidence="3 4">
    <name type="scientific">Podospora didyma</name>
    <dbReference type="NCBI Taxonomy" id="330526"/>
    <lineage>
        <taxon>Eukaryota</taxon>
        <taxon>Fungi</taxon>
        <taxon>Dikarya</taxon>
        <taxon>Ascomycota</taxon>
        <taxon>Pezizomycotina</taxon>
        <taxon>Sordariomycetes</taxon>
        <taxon>Sordariomycetidae</taxon>
        <taxon>Sordariales</taxon>
        <taxon>Podosporaceae</taxon>
        <taxon>Podospora</taxon>
    </lineage>
</organism>
<dbReference type="SUPFAM" id="SSF57667">
    <property type="entry name" value="beta-beta-alpha zinc fingers"/>
    <property type="match status" value="1"/>
</dbReference>
<sequence>MGPPFYCPDPDCGKTFDRACDRDKHNNKHTKPSKCPICGPTSESFHGTAQKRDLHRHMWAHHPNTARDQNIPREEAPCRYCHKMFRKDNGKRHERKCPMNPNRER</sequence>
<reference evidence="3" key="2">
    <citation type="submission" date="2023-06" db="EMBL/GenBank/DDBJ databases">
        <authorList>
            <consortium name="Lawrence Berkeley National Laboratory"/>
            <person name="Haridas S."/>
            <person name="Hensen N."/>
            <person name="Bonometti L."/>
            <person name="Westerberg I."/>
            <person name="Brannstrom I.O."/>
            <person name="Guillou S."/>
            <person name="Cros-Aarteil S."/>
            <person name="Calhoun S."/>
            <person name="Kuo A."/>
            <person name="Mondo S."/>
            <person name="Pangilinan J."/>
            <person name="Riley R."/>
            <person name="LaButti K."/>
            <person name="Andreopoulos B."/>
            <person name="Lipzen A."/>
            <person name="Chen C."/>
            <person name="Yanf M."/>
            <person name="Daum C."/>
            <person name="Ng V."/>
            <person name="Clum A."/>
            <person name="Steindorff A."/>
            <person name="Ohm R."/>
            <person name="Martin F."/>
            <person name="Silar P."/>
            <person name="Natvig D."/>
            <person name="Lalanne C."/>
            <person name="Gautier V."/>
            <person name="Ament-velasquez S.L."/>
            <person name="Kruys A."/>
            <person name="Hutchinson M.I."/>
            <person name="Powell A.J."/>
            <person name="Barry K."/>
            <person name="Miller A.N."/>
            <person name="Grigoriev I.V."/>
            <person name="Debuchy R."/>
            <person name="Gladieux P."/>
            <person name="Thoren M.H."/>
            <person name="Johannesson H."/>
        </authorList>
    </citation>
    <scope>NUCLEOTIDE SEQUENCE</scope>
    <source>
        <strain evidence="3">CBS 232.78</strain>
    </source>
</reference>
<keyword evidence="1" id="KW-0479">Metal-binding</keyword>